<evidence type="ECO:0000256" key="1">
    <source>
        <dbReference type="ARBA" id="ARBA00004651"/>
    </source>
</evidence>
<dbReference type="OrthoDB" id="9811036at2"/>
<proteinExistence type="predicted"/>
<evidence type="ECO:0000256" key="3">
    <source>
        <dbReference type="ARBA" id="ARBA00022692"/>
    </source>
</evidence>
<dbReference type="PROSITE" id="PS51352">
    <property type="entry name" value="THIOREDOXIN_2"/>
    <property type="match status" value="1"/>
</dbReference>
<dbReference type="PANTHER" id="PTHR32234">
    <property type="entry name" value="THIOL:DISULFIDE INTERCHANGE PROTEIN DSBD"/>
    <property type="match status" value="1"/>
</dbReference>
<feature type="transmembrane region" description="Helical" evidence="7">
    <location>
        <begin position="439"/>
        <end position="457"/>
    </location>
</feature>
<evidence type="ECO:0000256" key="6">
    <source>
        <dbReference type="ARBA" id="ARBA00023136"/>
    </source>
</evidence>
<feature type="transmembrane region" description="Helical" evidence="7">
    <location>
        <begin position="347"/>
        <end position="368"/>
    </location>
</feature>
<feature type="transmembrane region" description="Helical" evidence="7">
    <location>
        <begin position="192"/>
        <end position="219"/>
    </location>
</feature>
<feature type="transmembrane region" description="Helical" evidence="7">
    <location>
        <begin position="231"/>
        <end position="255"/>
    </location>
</feature>
<keyword evidence="3 7" id="KW-0812">Transmembrane</keyword>
<evidence type="ECO:0000256" key="8">
    <source>
        <dbReference type="SAM" id="SignalP"/>
    </source>
</evidence>
<dbReference type="Gene3D" id="2.60.40.1250">
    <property type="entry name" value="Thiol:disulfide interchange protein DsbD, N-terminal domain"/>
    <property type="match status" value="1"/>
</dbReference>
<evidence type="ECO:0000256" key="2">
    <source>
        <dbReference type="ARBA" id="ARBA00022475"/>
    </source>
</evidence>
<dbReference type="AlphaFoldDB" id="A0A0S4M0Z4"/>
<feature type="transmembrane region" description="Helical" evidence="7">
    <location>
        <begin position="312"/>
        <end position="335"/>
    </location>
</feature>
<dbReference type="InterPro" id="IPR012336">
    <property type="entry name" value="Thioredoxin-like_fold"/>
</dbReference>
<keyword evidence="5 7" id="KW-1133">Transmembrane helix</keyword>
<dbReference type="Pfam" id="PF13098">
    <property type="entry name" value="Thioredoxin_2"/>
    <property type="match status" value="1"/>
</dbReference>
<dbReference type="Pfam" id="PF11412">
    <property type="entry name" value="DsbD_N"/>
    <property type="match status" value="1"/>
</dbReference>
<dbReference type="Pfam" id="PF02683">
    <property type="entry name" value="DsbD_TM"/>
    <property type="match status" value="1"/>
</dbReference>
<dbReference type="PATRIC" id="fig|1561003.3.peg.629"/>
<dbReference type="PANTHER" id="PTHR32234:SF0">
    <property type="entry name" value="THIOL:DISULFIDE INTERCHANGE PROTEIN DSBD"/>
    <property type="match status" value="1"/>
</dbReference>
<evidence type="ECO:0000256" key="5">
    <source>
        <dbReference type="ARBA" id="ARBA00022989"/>
    </source>
</evidence>
<dbReference type="RefSeq" id="WP_092342886.1">
    <property type="nucleotide sequence ID" value="NZ_FLSL01000085.1"/>
</dbReference>
<keyword evidence="4" id="KW-0201">Cytochrome c-type biogenesis</keyword>
<keyword evidence="2" id="KW-1003">Cell membrane</keyword>
<dbReference type="NCBIfam" id="NF001419">
    <property type="entry name" value="PRK00293.1"/>
    <property type="match status" value="1"/>
</dbReference>
<dbReference type="InterPro" id="IPR036929">
    <property type="entry name" value="DsbDN_sf"/>
</dbReference>
<evidence type="ECO:0000256" key="4">
    <source>
        <dbReference type="ARBA" id="ARBA00022748"/>
    </source>
</evidence>
<dbReference type="Gene3D" id="3.40.30.10">
    <property type="entry name" value="Glutaredoxin"/>
    <property type="match status" value="1"/>
</dbReference>
<dbReference type="InterPro" id="IPR036249">
    <property type="entry name" value="Thioredoxin-like_sf"/>
</dbReference>
<keyword evidence="11" id="KW-1185">Reference proteome</keyword>
<dbReference type="InterPro" id="IPR013766">
    <property type="entry name" value="Thioredoxin_domain"/>
</dbReference>
<name>A0A0S4M0Z4_9BURK</name>
<feature type="domain" description="Thioredoxin" evidence="9">
    <location>
        <begin position="467"/>
        <end position="596"/>
    </location>
</feature>
<reference evidence="11" key="1">
    <citation type="submission" date="2015-11" db="EMBL/GenBank/DDBJ databases">
        <authorList>
            <person name="Seth-Smith H.M.B."/>
        </authorList>
    </citation>
    <scope>NUCLEOTIDE SEQUENCE [LARGE SCALE GENOMIC DNA]</scope>
    <source>
        <strain evidence="11">2013Ark11</strain>
    </source>
</reference>
<dbReference type="InterPro" id="IPR028250">
    <property type="entry name" value="DsbDN"/>
</dbReference>
<dbReference type="GO" id="GO:0005886">
    <property type="term" value="C:plasma membrane"/>
    <property type="evidence" value="ECO:0007669"/>
    <property type="project" value="UniProtKB-SubCell"/>
</dbReference>
<dbReference type="Proteomes" id="UP000198651">
    <property type="component" value="Chromosome I"/>
</dbReference>
<dbReference type="SUPFAM" id="SSF52833">
    <property type="entry name" value="Thioredoxin-like"/>
    <property type="match status" value="1"/>
</dbReference>
<dbReference type="EMBL" id="LN906597">
    <property type="protein sequence ID" value="CUT17461.1"/>
    <property type="molecule type" value="Genomic_DNA"/>
</dbReference>
<dbReference type="GO" id="GO:0015035">
    <property type="term" value="F:protein-disulfide reductase activity"/>
    <property type="evidence" value="ECO:0007669"/>
    <property type="project" value="TreeGrafter"/>
</dbReference>
<comment type="subcellular location">
    <subcellularLocation>
        <location evidence="1">Cell membrane</location>
        <topology evidence="1">Multi-pass membrane protein</topology>
    </subcellularLocation>
</comment>
<dbReference type="InterPro" id="IPR003834">
    <property type="entry name" value="Cyt_c_assmbl_TM_dom"/>
</dbReference>
<accession>A0A0S4M0Z4</accession>
<dbReference type="GO" id="GO:0017004">
    <property type="term" value="P:cytochrome complex assembly"/>
    <property type="evidence" value="ECO:0007669"/>
    <property type="project" value="UniProtKB-KW"/>
</dbReference>
<dbReference type="GO" id="GO:0045454">
    <property type="term" value="P:cell redox homeostasis"/>
    <property type="evidence" value="ECO:0007669"/>
    <property type="project" value="TreeGrafter"/>
</dbReference>
<feature type="transmembrane region" description="Helical" evidence="7">
    <location>
        <begin position="267"/>
        <end position="291"/>
    </location>
</feature>
<gene>
    <name evidence="10" type="primary">dsbD</name>
    <name evidence="10" type="ORF">Ark11_0625</name>
</gene>
<evidence type="ECO:0000313" key="10">
    <source>
        <dbReference type="EMBL" id="CUT17461.1"/>
    </source>
</evidence>
<keyword evidence="8" id="KW-0732">Signal</keyword>
<keyword evidence="6 7" id="KW-0472">Membrane</keyword>
<evidence type="ECO:0000256" key="7">
    <source>
        <dbReference type="SAM" id="Phobius"/>
    </source>
</evidence>
<dbReference type="SUPFAM" id="SSF74863">
    <property type="entry name" value="Thiol:disulfide interchange protein DsbD, N-terminal domain (DsbD-alpha)"/>
    <property type="match status" value="1"/>
</dbReference>
<feature type="signal peptide" evidence="8">
    <location>
        <begin position="1"/>
        <end position="25"/>
    </location>
</feature>
<dbReference type="STRING" id="1561003.Ark11_0625"/>
<sequence>MRKNFGLVAFLSFSFLLMLSNFSFGSNSLDNISFSSGNSAQKIMSPDEAFKVQAHRKGSRVSVHIEPATGVYVYKKSISITTINPKNGTKVGQIHFPSAKIKADDQDGSVEVYDSPVDISFNFLKPSHNPITISVALRGCSSAGVCYPPQKYTITLPSPNKVNKTKAQQTDGSDNSDPFFEKLNIRNKLSTLLLFLGLGIMLTFTPCVFPMIPIISSILIGQKKLSKFHSFFLSLAYTMGMCLTYTIVGIVSALSGTLLSAWLQNPFVLFTFATIISALALSLFGAFEIGLPSSLSTKISTLSGRFEDNASMGGTFVMGVLSALIIGPCVAPPLAGTLLYIAKTGNVVLGGTALFMLALGMGIPIVIVGLSADKILPKAGAWMEKIKQICGFSLLGLAVHIVSPVIPQQIASLSYTLLLLACCVWSGFFEVGTTAPIRFIGLICLLLGVHIGSNLSTQCTSNHCEPSLTGGSVTSAERQKLSFNQIESTKQLNRILSHRQLPVLIKITAKWCSSCNKMEKSTFVNPDVVDKLKNFDRFIIDVSENNSSNRKLMKKYEVFGPPAIIIYGNKEESKYKKLIGFQSSDDLLKALKDVKS</sequence>
<evidence type="ECO:0000259" key="9">
    <source>
        <dbReference type="PROSITE" id="PS51352"/>
    </source>
</evidence>
<evidence type="ECO:0000313" key="11">
    <source>
        <dbReference type="Proteomes" id="UP000198651"/>
    </source>
</evidence>
<feature type="transmembrane region" description="Helical" evidence="7">
    <location>
        <begin position="389"/>
        <end position="406"/>
    </location>
</feature>
<protein>
    <submittedName>
        <fullName evidence="10">Thiol:disulfide interchange protein DsbD</fullName>
    </submittedName>
</protein>
<feature type="chain" id="PRO_5006624316" evidence="8">
    <location>
        <begin position="26"/>
        <end position="596"/>
    </location>
</feature>
<organism evidence="10 11">
    <name type="scientific">Candidatus Ichthyocystis hellenicum</name>
    <dbReference type="NCBI Taxonomy" id="1561003"/>
    <lineage>
        <taxon>Bacteria</taxon>
        <taxon>Pseudomonadati</taxon>
        <taxon>Pseudomonadota</taxon>
        <taxon>Betaproteobacteria</taxon>
        <taxon>Burkholderiales</taxon>
        <taxon>Candidatus Ichthyocystis</taxon>
    </lineage>
</organism>